<dbReference type="OrthoDB" id="3678099at2759"/>
<evidence type="ECO:0008006" key="3">
    <source>
        <dbReference type="Google" id="ProtNLM"/>
    </source>
</evidence>
<evidence type="ECO:0000313" key="1">
    <source>
        <dbReference type="EMBL" id="KAF2832512.1"/>
    </source>
</evidence>
<dbReference type="EMBL" id="MU006217">
    <property type="protein sequence ID" value="KAF2832512.1"/>
    <property type="molecule type" value="Genomic_DNA"/>
</dbReference>
<sequence>MSDSASTLSQPQIFKVVHSEENHETLGSDTGGIKSEANKRKIGFLDLPGEPRNAIYKYLIIIVRPTSVRCSYTVLMHHRSASQASNKHAAPANGDLALTQTCRRLREEYLPMYTRFDKVYISLTELLDFLKHSGLQKKPVFPYGDIRIYIQPLSLDKFKSSGIDITPLLHLYKRYPELHLEFCIGTNSAYTLAFMRQFGNNERWLETFERRVESVLLYPSCLSVRLNVEIIIASNQWDIWPGPERTNAMLLRYAGLDSLADRQRLTIRRGKPIVGRQMWPRYTYNSNMGQKVVKH</sequence>
<keyword evidence="2" id="KW-1185">Reference proteome</keyword>
<gene>
    <name evidence="1" type="ORF">CC86DRAFT_425001</name>
</gene>
<protein>
    <recommendedName>
        <fullName evidence="3">F-box domain-containing protein</fullName>
    </recommendedName>
</protein>
<proteinExistence type="predicted"/>
<evidence type="ECO:0000313" key="2">
    <source>
        <dbReference type="Proteomes" id="UP000799424"/>
    </source>
</evidence>
<dbReference type="Proteomes" id="UP000799424">
    <property type="component" value="Unassembled WGS sequence"/>
</dbReference>
<reference evidence="1" key="1">
    <citation type="journal article" date="2020" name="Stud. Mycol.">
        <title>101 Dothideomycetes genomes: a test case for predicting lifestyles and emergence of pathogens.</title>
        <authorList>
            <person name="Haridas S."/>
            <person name="Albert R."/>
            <person name="Binder M."/>
            <person name="Bloem J."/>
            <person name="Labutti K."/>
            <person name="Salamov A."/>
            <person name="Andreopoulos B."/>
            <person name="Baker S."/>
            <person name="Barry K."/>
            <person name="Bills G."/>
            <person name="Bluhm B."/>
            <person name="Cannon C."/>
            <person name="Castanera R."/>
            <person name="Culley D."/>
            <person name="Daum C."/>
            <person name="Ezra D."/>
            <person name="Gonzalez J."/>
            <person name="Henrissat B."/>
            <person name="Kuo A."/>
            <person name="Liang C."/>
            <person name="Lipzen A."/>
            <person name="Lutzoni F."/>
            <person name="Magnuson J."/>
            <person name="Mondo S."/>
            <person name="Nolan M."/>
            <person name="Ohm R."/>
            <person name="Pangilinan J."/>
            <person name="Park H.-J."/>
            <person name="Ramirez L."/>
            <person name="Alfaro M."/>
            <person name="Sun H."/>
            <person name="Tritt A."/>
            <person name="Yoshinaga Y."/>
            <person name="Zwiers L.-H."/>
            <person name="Turgeon B."/>
            <person name="Goodwin S."/>
            <person name="Spatafora J."/>
            <person name="Crous P."/>
            <person name="Grigoriev I."/>
        </authorList>
    </citation>
    <scope>NUCLEOTIDE SEQUENCE</scope>
    <source>
        <strain evidence="1">CBS 113818</strain>
    </source>
</reference>
<organism evidence="1 2">
    <name type="scientific">Ophiobolus disseminans</name>
    <dbReference type="NCBI Taxonomy" id="1469910"/>
    <lineage>
        <taxon>Eukaryota</taxon>
        <taxon>Fungi</taxon>
        <taxon>Dikarya</taxon>
        <taxon>Ascomycota</taxon>
        <taxon>Pezizomycotina</taxon>
        <taxon>Dothideomycetes</taxon>
        <taxon>Pleosporomycetidae</taxon>
        <taxon>Pleosporales</taxon>
        <taxon>Pleosporineae</taxon>
        <taxon>Phaeosphaeriaceae</taxon>
        <taxon>Ophiobolus</taxon>
    </lineage>
</organism>
<name>A0A6A7AGV6_9PLEO</name>
<accession>A0A6A7AGV6</accession>
<dbReference type="AlphaFoldDB" id="A0A6A7AGV6"/>